<dbReference type="InterPro" id="IPR025202">
    <property type="entry name" value="PLD-like_dom"/>
</dbReference>
<feature type="domain" description="PLD phosphodiesterase" evidence="1">
    <location>
        <begin position="50"/>
        <end position="77"/>
    </location>
</feature>
<proteinExistence type="predicted"/>
<evidence type="ECO:0000259" key="1">
    <source>
        <dbReference type="PROSITE" id="PS50035"/>
    </source>
</evidence>
<dbReference type="EMBL" id="VUMS01000048">
    <property type="protein sequence ID" value="MST67845.1"/>
    <property type="molecule type" value="Genomic_DNA"/>
</dbReference>
<dbReference type="SMART" id="SM00155">
    <property type="entry name" value="PLDc"/>
    <property type="match status" value="1"/>
</dbReference>
<accession>A0A7X2P5G0</accession>
<name>A0A7X2P5G0_9FIRM</name>
<dbReference type="PROSITE" id="PS50035">
    <property type="entry name" value="PLD"/>
    <property type="match status" value="1"/>
</dbReference>
<dbReference type="Gene3D" id="3.30.870.10">
    <property type="entry name" value="Endonuclease Chain A"/>
    <property type="match status" value="1"/>
</dbReference>
<dbReference type="Proteomes" id="UP000440513">
    <property type="component" value="Unassembled WGS sequence"/>
</dbReference>
<protein>
    <recommendedName>
        <fullName evidence="1">PLD phosphodiesterase domain-containing protein</fullName>
    </recommendedName>
</protein>
<dbReference type="GO" id="GO:0032049">
    <property type="term" value="P:cardiolipin biosynthetic process"/>
    <property type="evidence" value="ECO:0007669"/>
    <property type="project" value="UniProtKB-ARBA"/>
</dbReference>
<evidence type="ECO:0000313" key="2">
    <source>
        <dbReference type="EMBL" id="MST67845.1"/>
    </source>
</evidence>
<dbReference type="RefSeq" id="WP_154433164.1">
    <property type="nucleotide sequence ID" value="NZ_VUMS01000048.1"/>
</dbReference>
<reference evidence="2 3" key="1">
    <citation type="submission" date="2019-08" db="EMBL/GenBank/DDBJ databases">
        <title>In-depth cultivation of the pig gut microbiome towards novel bacterial diversity and tailored functional studies.</title>
        <authorList>
            <person name="Wylensek D."/>
            <person name="Hitch T.C.A."/>
            <person name="Clavel T."/>
        </authorList>
    </citation>
    <scope>NUCLEOTIDE SEQUENCE [LARGE SCALE GENOMIC DNA]</scope>
    <source>
        <strain evidence="2 3">BSM-380-WT-5A</strain>
    </source>
</reference>
<organism evidence="2 3">
    <name type="scientific">Oliverpabstia intestinalis</name>
    <dbReference type="NCBI Taxonomy" id="2606633"/>
    <lineage>
        <taxon>Bacteria</taxon>
        <taxon>Bacillati</taxon>
        <taxon>Bacillota</taxon>
        <taxon>Clostridia</taxon>
        <taxon>Lachnospirales</taxon>
        <taxon>Lachnospiraceae</taxon>
        <taxon>Oliverpabstia</taxon>
    </lineage>
</organism>
<dbReference type="Pfam" id="PF13091">
    <property type="entry name" value="PLDc_2"/>
    <property type="match status" value="1"/>
</dbReference>
<sequence>MVSALCLAVKSGVDVRIITPHIYDKALIHLTTRSFYRELIYGGVNIYEYSKEFMHSKIFVSDDQIATVGTTNLDFRSLYLHFECGVWMYNSKAVLQIKKDYFDTLNECTQITLEECIERLPIRVFQEILRIFAPLM</sequence>
<dbReference type="SUPFAM" id="SSF56024">
    <property type="entry name" value="Phospholipase D/nuclease"/>
    <property type="match status" value="1"/>
</dbReference>
<dbReference type="PANTHER" id="PTHR21248">
    <property type="entry name" value="CARDIOLIPIN SYNTHASE"/>
    <property type="match status" value="1"/>
</dbReference>
<evidence type="ECO:0000313" key="3">
    <source>
        <dbReference type="Proteomes" id="UP000440513"/>
    </source>
</evidence>
<dbReference type="PANTHER" id="PTHR21248:SF22">
    <property type="entry name" value="PHOSPHOLIPASE D"/>
    <property type="match status" value="1"/>
</dbReference>
<dbReference type="GO" id="GO:0030572">
    <property type="term" value="F:phosphatidyltransferase activity"/>
    <property type="evidence" value="ECO:0007669"/>
    <property type="project" value="UniProtKB-ARBA"/>
</dbReference>
<gene>
    <name evidence="2" type="ORF">FYJ57_14315</name>
</gene>
<keyword evidence="3" id="KW-1185">Reference proteome</keyword>
<comment type="caution">
    <text evidence="2">The sequence shown here is derived from an EMBL/GenBank/DDBJ whole genome shotgun (WGS) entry which is preliminary data.</text>
</comment>
<dbReference type="InterPro" id="IPR001736">
    <property type="entry name" value="PLipase_D/transphosphatidylase"/>
</dbReference>
<dbReference type="AlphaFoldDB" id="A0A7X2P5G0"/>